<dbReference type="KEGG" id="bban:J4G43_043270"/>
<organism evidence="1">
    <name type="scientific">Bradyrhizobium barranii subsp. barranii</name>
    <dbReference type="NCBI Taxonomy" id="2823807"/>
    <lineage>
        <taxon>Bacteria</taxon>
        <taxon>Pseudomonadati</taxon>
        <taxon>Pseudomonadota</taxon>
        <taxon>Alphaproteobacteria</taxon>
        <taxon>Hyphomicrobiales</taxon>
        <taxon>Nitrobacteraceae</taxon>
        <taxon>Bradyrhizobium</taxon>
        <taxon>Bradyrhizobium barranii</taxon>
    </lineage>
</organism>
<dbReference type="EMBL" id="CP086136">
    <property type="protein sequence ID" value="UEM11306.1"/>
    <property type="molecule type" value="Genomic_DNA"/>
</dbReference>
<dbReference type="EMBL" id="JAGEMI010000001">
    <property type="protein sequence ID" value="MBO1867779.1"/>
    <property type="molecule type" value="Genomic_DNA"/>
</dbReference>
<reference evidence="2 3" key="2">
    <citation type="journal article" date="2022" name="Int. J. Syst. Evol. Microbiol.">
        <title>Strains of Bradyrhizobium barranii sp. nov. associated with legumes native to Canada are symbionts of soybeans and belong to different subspecies (subsp. barranii subsp. nov. and subsp. apii subsp. nov.) and symbiovars (sv. glycinearum and sv. septentrionale).</title>
        <authorList>
            <person name="Bromfield E.S.P."/>
            <person name="Cloutier S."/>
            <person name="Wasai-Hara S."/>
            <person name="Minamisawa K."/>
        </authorList>
    </citation>
    <scope>NUCLEOTIDE SEQUENCE [LARGE SCALE GENOMIC DNA]</scope>
    <source>
        <strain evidence="2 3">144S4</strain>
    </source>
</reference>
<dbReference type="RefSeq" id="WP_208088579.1">
    <property type="nucleotide sequence ID" value="NZ_CP086136.1"/>
</dbReference>
<accession>A0A939MDS5</accession>
<name>A0A939MDS5_9BRAD</name>
<reference evidence="1" key="1">
    <citation type="submission" date="2021-03" db="EMBL/GenBank/DDBJ databases">
        <title>Whole Genome Sequence of Bradyrhizobium sp. Strain 144S4.</title>
        <authorList>
            <person name="Bromfield E.S.P."/>
            <person name="Cloutier S."/>
        </authorList>
    </citation>
    <scope>NUCLEOTIDE SEQUENCE [LARGE SCALE GENOMIC DNA]</scope>
    <source>
        <strain evidence="1">144S4</strain>
    </source>
</reference>
<dbReference type="AlphaFoldDB" id="A0A939MDS5"/>
<proteinExistence type="predicted"/>
<dbReference type="Proteomes" id="UP000664702">
    <property type="component" value="Chromosome"/>
</dbReference>
<gene>
    <name evidence="2" type="ORF">J4G43_043270</name>
    <name evidence="1" type="ORF">J4G43_45065</name>
</gene>
<evidence type="ECO:0000313" key="2">
    <source>
        <dbReference type="EMBL" id="UEM11306.1"/>
    </source>
</evidence>
<protein>
    <submittedName>
        <fullName evidence="1">Uncharacterized protein</fullName>
    </submittedName>
</protein>
<sequence length="80" mass="9019">MLVAEGGTHFAPQDPDLLADIITGVADAARRRARHDLEEISRSNIGRYRRAEALPIMLPYFIAEIDVEKLALGIRNRVHR</sequence>
<evidence type="ECO:0000313" key="3">
    <source>
        <dbReference type="Proteomes" id="UP000664702"/>
    </source>
</evidence>
<evidence type="ECO:0000313" key="1">
    <source>
        <dbReference type="EMBL" id="MBO1867779.1"/>
    </source>
</evidence>